<gene>
    <name evidence="1" type="ORF">GCM10010226_55670</name>
</gene>
<evidence type="ECO:0000313" key="2">
    <source>
        <dbReference type="Proteomes" id="UP000646776"/>
    </source>
</evidence>
<proteinExistence type="predicted"/>
<keyword evidence="2" id="KW-1185">Reference proteome</keyword>
<protein>
    <submittedName>
        <fullName evidence="1">Uncharacterized protein</fullName>
    </submittedName>
</protein>
<sequence length="226" mass="24787">MDLPQVGGEFADGPAGEGLAELGRAGGGRLSNEVIEVPWTEPLWEAFSGLSTMTGTAHDGGMAADEDLLWDADDKTMQMVPRLRRVGVTAGCLGFLGLLQRTDSNAAWVLYVGALHLLGEIAYWAWDRRRLIEARIVPGEADGPARLRLRRVGGQITEHDPYHVARVLIIHDNVHDLARLRLILHSRQLLFGRAGRPPALTTWRRTCPKAEVGDRAAHWGMPGIPD</sequence>
<dbReference type="Proteomes" id="UP000646776">
    <property type="component" value="Unassembled WGS sequence"/>
</dbReference>
<accession>A0A918HJG0</accession>
<name>A0A918HJG0_9ACTN</name>
<dbReference type="EMBL" id="BMSA01000018">
    <property type="protein sequence ID" value="GGT70652.1"/>
    <property type="molecule type" value="Genomic_DNA"/>
</dbReference>
<comment type="caution">
    <text evidence="1">The sequence shown here is derived from an EMBL/GenBank/DDBJ whole genome shotgun (WGS) entry which is preliminary data.</text>
</comment>
<reference evidence="1" key="1">
    <citation type="journal article" date="2014" name="Int. J. Syst. Evol. Microbiol.">
        <title>Complete genome sequence of Corynebacterium casei LMG S-19264T (=DSM 44701T), isolated from a smear-ripened cheese.</title>
        <authorList>
            <consortium name="US DOE Joint Genome Institute (JGI-PGF)"/>
            <person name="Walter F."/>
            <person name="Albersmeier A."/>
            <person name="Kalinowski J."/>
            <person name="Ruckert C."/>
        </authorList>
    </citation>
    <scope>NUCLEOTIDE SEQUENCE</scope>
    <source>
        <strain evidence="1">JCM 4125</strain>
    </source>
</reference>
<dbReference type="AlphaFoldDB" id="A0A918HJG0"/>
<organism evidence="1 2">
    <name type="scientific">Streptomyces phaeofaciens</name>
    <dbReference type="NCBI Taxonomy" id="68254"/>
    <lineage>
        <taxon>Bacteria</taxon>
        <taxon>Bacillati</taxon>
        <taxon>Actinomycetota</taxon>
        <taxon>Actinomycetes</taxon>
        <taxon>Kitasatosporales</taxon>
        <taxon>Streptomycetaceae</taxon>
        <taxon>Streptomyces</taxon>
    </lineage>
</organism>
<evidence type="ECO:0000313" key="1">
    <source>
        <dbReference type="EMBL" id="GGT70652.1"/>
    </source>
</evidence>
<reference evidence="1" key="2">
    <citation type="submission" date="2020-09" db="EMBL/GenBank/DDBJ databases">
        <authorList>
            <person name="Sun Q."/>
            <person name="Ohkuma M."/>
        </authorList>
    </citation>
    <scope>NUCLEOTIDE SEQUENCE</scope>
    <source>
        <strain evidence="1">JCM 4125</strain>
    </source>
</reference>